<reference evidence="1 2" key="1">
    <citation type="submission" date="2008-10" db="EMBL/GenBank/DDBJ databases">
        <title>Draft genome sequence of Bifidobacterium catenulatum (DSM 16992).</title>
        <authorList>
            <person name="Sudarsanam P."/>
            <person name="Ley R."/>
            <person name="Guruge J."/>
            <person name="Turnbaugh P.J."/>
            <person name="Mahowald M."/>
            <person name="Liep D."/>
            <person name="Gordon J."/>
        </authorList>
    </citation>
    <scope>NUCLEOTIDE SEQUENCE [LARGE SCALE GENOMIC DNA]</scope>
    <source>
        <strain evidence="1 2">DSM 16992</strain>
    </source>
</reference>
<organism evidence="1 2">
    <name type="scientific">Bifidobacterium catenulatum DSM 16992 = JCM 1194 = LMG 11043</name>
    <dbReference type="NCBI Taxonomy" id="566552"/>
    <lineage>
        <taxon>Bacteria</taxon>
        <taxon>Bacillati</taxon>
        <taxon>Actinomycetota</taxon>
        <taxon>Actinomycetes</taxon>
        <taxon>Bifidobacteriales</taxon>
        <taxon>Bifidobacteriaceae</taxon>
        <taxon>Bifidobacterium</taxon>
    </lineage>
</organism>
<comment type="caution">
    <text evidence="1">The sequence shown here is derived from an EMBL/GenBank/DDBJ whole genome shotgun (WGS) entry which is preliminary data.</text>
</comment>
<dbReference type="AlphaFoldDB" id="B6XV79"/>
<evidence type="ECO:0000313" key="2">
    <source>
        <dbReference type="Proteomes" id="UP000003882"/>
    </source>
</evidence>
<accession>B6XV79</accession>
<sequence>MTGPYEEDRTFHWHQINTNGTYGPFSNNRYVFAASEVSFTERFQSSQTTPFHICSCSA</sequence>
<dbReference type="EMBL" id="ABXY01000011">
    <property type="protein sequence ID" value="EEB22015.1"/>
    <property type="molecule type" value="Genomic_DNA"/>
</dbReference>
<name>B6XV79_9BIFI</name>
<dbReference type="Proteomes" id="UP000003882">
    <property type="component" value="Unassembled WGS sequence"/>
</dbReference>
<evidence type="ECO:0000313" key="1">
    <source>
        <dbReference type="EMBL" id="EEB22015.1"/>
    </source>
</evidence>
<proteinExistence type="predicted"/>
<reference evidence="1 2" key="2">
    <citation type="submission" date="2008-10" db="EMBL/GenBank/DDBJ databases">
        <authorList>
            <person name="Fulton L."/>
            <person name="Clifton S."/>
            <person name="Fulton B."/>
            <person name="Xu J."/>
            <person name="Minx P."/>
            <person name="Pepin K.H."/>
            <person name="Johnson M."/>
            <person name="Bhonagiri V."/>
            <person name="Nash W.E."/>
            <person name="Mardis E.R."/>
            <person name="Wilson R.K."/>
        </authorList>
    </citation>
    <scope>NUCLEOTIDE SEQUENCE [LARGE SCALE GENOMIC DNA]</scope>
    <source>
        <strain evidence="1 2">DSM 16992</strain>
    </source>
</reference>
<gene>
    <name evidence="1" type="ORF">BIFCAT_00986</name>
</gene>
<protein>
    <submittedName>
        <fullName evidence="1">Uncharacterized protein</fullName>
    </submittedName>
</protein>